<dbReference type="Pfam" id="PF00534">
    <property type="entry name" value="Glycos_transf_1"/>
    <property type="match status" value="1"/>
</dbReference>
<dbReference type="PANTHER" id="PTHR45947:SF3">
    <property type="entry name" value="SULFOQUINOVOSYL TRANSFERASE SQD2"/>
    <property type="match status" value="1"/>
</dbReference>
<sequence>MEVKMKVLWITNMPTIYRVYFFNELGRYCDLTVIFERYSATGIDNKWTDDLAENFKFKFLKTRPIGREGSFSIDILRIRLSEYDKIIISSYSSPTEMLLLLKLKFLRKDYFLEVDGGIIKKENIIMKGIKTFFISGANAYFSTSDNTSKYLCYYGAKKELIFKYNFTSLFQKDILNQPIDKEEKNLIKAELGIKNKYVILSVGQFIYRKGFDILLNAYKELNNDILVYLIGGIETEEYKSIIKKYNMQNIRFLPNIPKHELEKYYLIADLFVLPTREDIWGLVINEAMAKGLPIITTDNCVAGLELIENGKNGFIVSVNDQDDLLEKTKYILDNKLIRENMKKESLNKIKNYSLEKMAYQHFCYFKEL</sequence>
<dbReference type="AlphaFoldDB" id="A0A1Y4QHM8"/>
<dbReference type="Gene3D" id="3.40.50.2000">
    <property type="entry name" value="Glycogen Phosphorylase B"/>
    <property type="match status" value="2"/>
</dbReference>
<dbReference type="EMBL" id="NFLB01000009">
    <property type="protein sequence ID" value="OUQ04805.1"/>
    <property type="molecule type" value="Genomic_DNA"/>
</dbReference>
<dbReference type="SUPFAM" id="SSF53756">
    <property type="entry name" value="UDP-Glycosyltransferase/glycogen phosphorylase"/>
    <property type="match status" value="1"/>
</dbReference>
<feature type="domain" description="Glycosyl transferase family 1" evidence="1">
    <location>
        <begin position="186"/>
        <end position="345"/>
    </location>
</feature>
<reference evidence="3" key="1">
    <citation type="submission" date="2017-04" db="EMBL/GenBank/DDBJ databases">
        <title>Function of individual gut microbiota members based on whole genome sequencing of pure cultures obtained from chicken caecum.</title>
        <authorList>
            <person name="Medvecky M."/>
            <person name="Cejkova D."/>
            <person name="Polansky O."/>
            <person name="Karasova D."/>
            <person name="Kubasova T."/>
            <person name="Cizek A."/>
            <person name="Rychlik I."/>
        </authorList>
    </citation>
    <scope>NUCLEOTIDE SEQUENCE [LARGE SCALE GENOMIC DNA]</scope>
    <source>
        <strain evidence="3">An149</strain>
    </source>
</reference>
<accession>A0A1Y4QHM8</accession>
<comment type="caution">
    <text evidence="2">The sequence shown here is derived from an EMBL/GenBank/DDBJ whole genome shotgun (WGS) entry which is preliminary data.</text>
</comment>
<dbReference type="InterPro" id="IPR050194">
    <property type="entry name" value="Glycosyltransferase_grp1"/>
</dbReference>
<organism evidence="2 3">
    <name type="scientific">Thomasclavelia spiroformis</name>
    <dbReference type="NCBI Taxonomy" id="29348"/>
    <lineage>
        <taxon>Bacteria</taxon>
        <taxon>Bacillati</taxon>
        <taxon>Bacillota</taxon>
        <taxon>Erysipelotrichia</taxon>
        <taxon>Erysipelotrichales</taxon>
        <taxon>Coprobacillaceae</taxon>
        <taxon>Thomasclavelia</taxon>
    </lineage>
</organism>
<evidence type="ECO:0000313" key="3">
    <source>
        <dbReference type="Proteomes" id="UP000196258"/>
    </source>
</evidence>
<protein>
    <recommendedName>
        <fullName evidence="1">Glycosyl transferase family 1 domain-containing protein</fullName>
    </recommendedName>
</protein>
<proteinExistence type="predicted"/>
<dbReference type="PANTHER" id="PTHR45947">
    <property type="entry name" value="SULFOQUINOVOSYL TRANSFERASE SQD2"/>
    <property type="match status" value="1"/>
</dbReference>
<dbReference type="InterPro" id="IPR001296">
    <property type="entry name" value="Glyco_trans_1"/>
</dbReference>
<dbReference type="Proteomes" id="UP000196258">
    <property type="component" value="Unassembled WGS sequence"/>
</dbReference>
<evidence type="ECO:0000313" key="2">
    <source>
        <dbReference type="EMBL" id="OUQ04805.1"/>
    </source>
</evidence>
<dbReference type="CDD" id="cd03801">
    <property type="entry name" value="GT4_PimA-like"/>
    <property type="match status" value="1"/>
</dbReference>
<dbReference type="GO" id="GO:0016757">
    <property type="term" value="F:glycosyltransferase activity"/>
    <property type="evidence" value="ECO:0007669"/>
    <property type="project" value="InterPro"/>
</dbReference>
<evidence type="ECO:0000259" key="1">
    <source>
        <dbReference type="Pfam" id="PF00534"/>
    </source>
</evidence>
<name>A0A1Y4QHM8_9FIRM</name>
<gene>
    <name evidence="2" type="ORF">B5E91_08990</name>
</gene>